<proteinExistence type="predicted"/>
<dbReference type="KEGG" id="rtu:PR017_17815"/>
<dbReference type="InterPro" id="IPR015354">
    <property type="entry name" value="DNA_partition_ParG"/>
</dbReference>
<organism evidence="1 2">
    <name type="scientific">Rhizobium tumorigenes</name>
    <dbReference type="NCBI Taxonomy" id="2041385"/>
    <lineage>
        <taxon>Bacteria</taxon>
        <taxon>Pseudomonadati</taxon>
        <taxon>Pseudomonadota</taxon>
        <taxon>Alphaproteobacteria</taxon>
        <taxon>Hyphomicrobiales</taxon>
        <taxon>Rhizobiaceae</taxon>
        <taxon>Rhizobium/Agrobacterium group</taxon>
        <taxon>Rhizobium</taxon>
    </lineage>
</organism>
<reference evidence="1 2" key="1">
    <citation type="journal article" date="2018" name="Sci. Rep.">
        <title>Rhizobium tumorigenes sp. nov., a novel plant tumorigenic bacterium isolated from cane gall tumors on thornless blackberry.</title>
        <authorList>
            <person name="Kuzmanovi N."/>
            <person name="Smalla K."/>
            <person name="Gronow S."/>
            <person name="PuBawska J."/>
        </authorList>
    </citation>
    <scope>NUCLEOTIDE SEQUENCE [LARGE SCALE GENOMIC DNA]</scope>
    <source>
        <strain evidence="1 2">1078</strain>
    </source>
</reference>
<accession>A0AAF1KFZ2</accession>
<dbReference type="EMBL" id="CP117256">
    <property type="protein sequence ID" value="WFR97772.1"/>
    <property type="molecule type" value="Genomic_DNA"/>
</dbReference>
<dbReference type="InterPro" id="IPR010985">
    <property type="entry name" value="Ribbon_hlx_hlx"/>
</dbReference>
<dbReference type="AlphaFoldDB" id="A0AAF1KFZ2"/>
<dbReference type="Gene3D" id="1.10.1220.10">
    <property type="entry name" value="Met repressor-like"/>
    <property type="match status" value="1"/>
</dbReference>
<dbReference type="SUPFAM" id="SSF47598">
    <property type="entry name" value="Ribbon-helix-helix"/>
    <property type="match status" value="1"/>
</dbReference>
<dbReference type="GO" id="GO:0006355">
    <property type="term" value="P:regulation of DNA-templated transcription"/>
    <property type="evidence" value="ECO:0007669"/>
    <property type="project" value="InterPro"/>
</dbReference>
<dbReference type="InterPro" id="IPR013321">
    <property type="entry name" value="Arc_rbn_hlx_hlx"/>
</dbReference>
<sequence length="102" mass="11011">MVPLHAAGAESDKRLAFDVTQSLHKRIKARCAMRGTHMADVIRELLEKECASSIRFEQNERAGMAAIFPATCLPGSCAIKFECVCIFGAAIPAFGAAIPAFR</sequence>
<evidence type="ECO:0000313" key="1">
    <source>
        <dbReference type="EMBL" id="WFR97772.1"/>
    </source>
</evidence>
<keyword evidence="1" id="KW-0614">Plasmid</keyword>
<reference evidence="2" key="2">
    <citation type="journal article" date="2023" name="MicrobiologyOpen">
        <title>Genomics of the tumorigenes clade of the family Rhizobiaceae and description of Rhizobium rhododendri sp. nov.</title>
        <authorList>
            <person name="Kuzmanovic N."/>
            <person name="diCenzo G.C."/>
            <person name="Bunk B."/>
            <person name="Sproeer C."/>
            <person name="Fruehling A."/>
            <person name="Neumann-Schaal M."/>
            <person name="Overmann J."/>
            <person name="Smalla K."/>
        </authorList>
    </citation>
    <scope>NUCLEOTIDE SEQUENCE [LARGE SCALE GENOMIC DNA]</scope>
    <source>
        <strain evidence="2">1078</strain>
        <plasmid evidence="2">pRt1078</plasmid>
    </source>
</reference>
<geneLocation type="plasmid" evidence="1 2">
    <name>pRt1078</name>
</geneLocation>
<dbReference type="Proteomes" id="UP000249499">
    <property type="component" value="Plasmid pRt1078"/>
</dbReference>
<protein>
    <submittedName>
        <fullName evidence="1">Plasmid partition protein ParG</fullName>
    </submittedName>
</protein>
<evidence type="ECO:0000313" key="2">
    <source>
        <dbReference type="Proteomes" id="UP000249499"/>
    </source>
</evidence>
<name>A0AAF1KFZ2_9HYPH</name>
<keyword evidence="2" id="KW-1185">Reference proteome</keyword>
<gene>
    <name evidence="1" type="ORF">PR017_17815</name>
</gene>
<dbReference type="Pfam" id="PF09274">
    <property type="entry name" value="ParG"/>
    <property type="match status" value="1"/>
</dbReference>